<evidence type="ECO:0000256" key="10">
    <source>
        <dbReference type="ARBA" id="ARBA00023319"/>
    </source>
</evidence>
<dbReference type="InterPro" id="IPR036179">
    <property type="entry name" value="Ig-like_dom_sf"/>
</dbReference>
<feature type="region of interest" description="Disordered" evidence="11">
    <location>
        <begin position="165"/>
        <end position="224"/>
    </location>
</feature>
<protein>
    <submittedName>
        <fullName evidence="16">Leukocyte immunoglobulin-like receptor subfamily A member 5</fullName>
    </submittedName>
</protein>
<evidence type="ECO:0000313" key="15">
    <source>
        <dbReference type="Proteomes" id="UP000245340"/>
    </source>
</evidence>
<feature type="transmembrane region" description="Helical" evidence="12">
    <location>
        <begin position="233"/>
        <end position="251"/>
    </location>
</feature>
<feature type="compositionally biased region" description="Polar residues" evidence="11">
    <location>
        <begin position="166"/>
        <end position="182"/>
    </location>
</feature>
<proteinExistence type="predicted"/>
<dbReference type="GO" id="GO:0005886">
    <property type="term" value="C:plasma membrane"/>
    <property type="evidence" value="ECO:0007669"/>
    <property type="project" value="UniProtKB-SubCell"/>
</dbReference>
<dbReference type="AlphaFoldDB" id="A0A2U3X1H5"/>
<keyword evidence="5" id="KW-0677">Repeat</keyword>
<evidence type="ECO:0000256" key="5">
    <source>
        <dbReference type="ARBA" id="ARBA00022737"/>
    </source>
</evidence>
<evidence type="ECO:0000259" key="14">
    <source>
        <dbReference type="PROSITE" id="PS50835"/>
    </source>
</evidence>
<keyword evidence="10" id="KW-0393">Immunoglobulin domain</keyword>
<dbReference type="Proteomes" id="UP000245340">
    <property type="component" value="Unplaced"/>
</dbReference>
<keyword evidence="15" id="KW-1185">Reference proteome</keyword>
<keyword evidence="4 13" id="KW-0732">Signal</keyword>
<organism evidence="15 16">
    <name type="scientific">Odobenus rosmarus divergens</name>
    <name type="common">Pacific walrus</name>
    <dbReference type="NCBI Taxonomy" id="9708"/>
    <lineage>
        <taxon>Eukaryota</taxon>
        <taxon>Metazoa</taxon>
        <taxon>Chordata</taxon>
        <taxon>Craniata</taxon>
        <taxon>Vertebrata</taxon>
        <taxon>Euteleostomi</taxon>
        <taxon>Mammalia</taxon>
        <taxon>Eutheria</taxon>
        <taxon>Laurasiatheria</taxon>
        <taxon>Carnivora</taxon>
        <taxon>Caniformia</taxon>
        <taxon>Pinnipedia</taxon>
        <taxon>Odobenidae</taxon>
        <taxon>Odobenus</taxon>
    </lineage>
</organism>
<keyword evidence="6 12" id="KW-1133">Transmembrane helix</keyword>
<dbReference type="GO" id="GO:0002764">
    <property type="term" value="P:immune response-regulating signaling pathway"/>
    <property type="evidence" value="ECO:0007669"/>
    <property type="project" value="TreeGrafter"/>
</dbReference>
<dbReference type="KEGG" id="oro:101373990"/>
<feature type="domain" description="Ig-like" evidence="14">
    <location>
        <begin position="27"/>
        <end position="118"/>
    </location>
</feature>
<dbReference type="InterPro" id="IPR007110">
    <property type="entry name" value="Ig-like_dom"/>
</dbReference>
<evidence type="ECO:0000256" key="2">
    <source>
        <dbReference type="ARBA" id="ARBA00022475"/>
    </source>
</evidence>
<dbReference type="PANTHER" id="PTHR11738">
    <property type="entry name" value="MHC CLASS I NK CELL RECEPTOR"/>
    <property type="match status" value="1"/>
</dbReference>
<keyword evidence="8" id="KW-1015">Disulfide bond</keyword>
<evidence type="ECO:0000256" key="12">
    <source>
        <dbReference type="SAM" id="Phobius"/>
    </source>
</evidence>
<gene>
    <name evidence="16" type="primary">LOC101373990</name>
</gene>
<evidence type="ECO:0000256" key="8">
    <source>
        <dbReference type="ARBA" id="ARBA00023157"/>
    </source>
</evidence>
<dbReference type="GO" id="GO:0019221">
    <property type="term" value="P:cytokine-mediated signaling pathway"/>
    <property type="evidence" value="ECO:0007669"/>
    <property type="project" value="TreeGrafter"/>
</dbReference>
<dbReference type="Gene3D" id="2.60.40.10">
    <property type="entry name" value="Immunoglobulins"/>
    <property type="match status" value="2"/>
</dbReference>
<evidence type="ECO:0000313" key="16">
    <source>
        <dbReference type="RefSeq" id="XP_004415927.1"/>
    </source>
</evidence>
<evidence type="ECO:0000256" key="13">
    <source>
        <dbReference type="SAM" id="SignalP"/>
    </source>
</evidence>
<dbReference type="RefSeq" id="XP_004415927.1">
    <property type="nucleotide sequence ID" value="XM_004415870.1"/>
</dbReference>
<sequence>MTPTLTALLCLGLSVGPRTRVQAGTLPKPTIWAEPGSVIPWGTPVTIWCRGSLEAHDYRLQKEVNSGTWDKQPALEPRDKAKFSIGYMTDEDAGRYLCYCRSPTGWSEPSDPLELVVTGTLPKPTIWAEPGSVIPRGTPNLSSEWSAPSDPLDILVAGQLPYRPSLSVQPGPSVTSGENVTLLSPHPPVPCPPPHATDSSALLLRTADPPSPPQNNSDPSSASDRRDYTVENLIRMGVAALILLVLGILLLEAQHSQTRTPDAARS</sequence>
<dbReference type="InParanoid" id="A0A2U3X1H5"/>
<feature type="chain" id="PRO_5015787178" evidence="13">
    <location>
        <begin position="24"/>
        <end position="266"/>
    </location>
</feature>
<dbReference type="OrthoDB" id="9808644at2759"/>
<feature type="compositionally biased region" description="Pro residues" evidence="11">
    <location>
        <begin position="185"/>
        <end position="195"/>
    </location>
</feature>
<dbReference type="FunFam" id="2.60.40.10:FF:000049">
    <property type="entry name" value="Leukocyte immunoglobulin-like receptor subfamily B member 1"/>
    <property type="match status" value="1"/>
</dbReference>
<accession>A0A2U3X1H5</accession>
<name>A0A2U3X1H5_ODORO</name>
<evidence type="ECO:0000256" key="1">
    <source>
        <dbReference type="ARBA" id="ARBA00004162"/>
    </source>
</evidence>
<keyword evidence="9" id="KW-0325">Glycoprotein</keyword>
<keyword evidence="2" id="KW-1003">Cell membrane</keyword>
<dbReference type="GeneID" id="101373990"/>
<dbReference type="SUPFAM" id="SSF48726">
    <property type="entry name" value="Immunoglobulin"/>
    <property type="match status" value="1"/>
</dbReference>
<evidence type="ECO:0000256" key="6">
    <source>
        <dbReference type="ARBA" id="ARBA00022989"/>
    </source>
</evidence>
<evidence type="ECO:0000256" key="3">
    <source>
        <dbReference type="ARBA" id="ARBA00022692"/>
    </source>
</evidence>
<keyword evidence="7 12" id="KW-0472">Membrane</keyword>
<comment type="subcellular location">
    <subcellularLocation>
        <location evidence="1">Cell membrane</location>
        <topology evidence="1">Single-pass membrane protein</topology>
    </subcellularLocation>
</comment>
<reference evidence="16" key="1">
    <citation type="submission" date="2025-08" db="UniProtKB">
        <authorList>
            <consortium name="RefSeq"/>
        </authorList>
    </citation>
    <scope>IDENTIFICATION</scope>
</reference>
<keyword evidence="3 12" id="KW-0812">Transmembrane</keyword>
<dbReference type="InterPro" id="IPR013783">
    <property type="entry name" value="Ig-like_fold"/>
</dbReference>
<dbReference type="InterPro" id="IPR050412">
    <property type="entry name" value="Ig-like_Receptors_ImmuneReg"/>
</dbReference>
<evidence type="ECO:0000256" key="9">
    <source>
        <dbReference type="ARBA" id="ARBA00023180"/>
    </source>
</evidence>
<dbReference type="GO" id="GO:0032396">
    <property type="term" value="F:inhibitory MHC class I receptor activity"/>
    <property type="evidence" value="ECO:0007669"/>
    <property type="project" value="TreeGrafter"/>
</dbReference>
<evidence type="ECO:0000256" key="7">
    <source>
        <dbReference type="ARBA" id="ARBA00023136"/>
    </source>
</evidence>
<dbReference type="PANTHER" id="PTHR11738:SF179">
    <property type="entry name" value="LEUKOCYTE IMMUNOGLOBULIN-LIKE RECEPTOR SUBFAMILY A MEMBER 5"/>
    <property type="match status" value="1"/>
</dbReference>
<evidence type="ECO:0000256" key="4">
    <source>
        <dbReference type="ARBA" id="ARBA00022729"/>
    </source>
</evidence>
<dbReference type="PROSITE" id="PS50835">
    <property type="entry name" value="IG_LIKE"/>
    <property type="match status" value="1"/>
</dbReference>
<feature type="signal peptide" evidence="13">
    <location>
        <begin position="1"/>
        <end position="23"/>
    </location>
</feature>
<dbReference type="Pfam" id="PF13895">
    <property type="entry name" value="Ig_2"/>
    <property type="match status" value="1"/>
</dbReference>
<evidence type="ECO:0000256" key="11">
    <source>
        <dbReference type="SAM" id="MobiDB-lite"/>
    </source>
</evidence>